<evidence type="ECO:0000313" key="3">
    <source>
        <dbReference type="Proteomes" id="UP001597479"/>
    </source>
</evidence>
<name>A0ABW5VWE1_9MICO</name>
<dbReference type="EMBL" id="JBHUOG010000002">
    <property type="protein sequence ID" value="MFD2795555.1"/>
    <property type="molecule type" value="Genomic_DNA"/>
</dbReference>
<organism evidence="2 3">
    <name type="scientific">Promicromonospora vindobonensis</name>
    <dbReference type="NCBI Taxonomy" id="195748"/>
    <lineage>
        <taxon>Bacteria</taxon>
        <taxon>Bacillati</taxon>
        <taxon>Actinomycetota</taxon>
        <taxon>Actinomycetes</taxon>
        <taxon>Micrococcales</taxon>
        <taxon>Promicromonosporaceae</taxon>
        <taxon>Promicromonospora</taxon>
    </lineage>
</organism>
<accession>A0ABW5VWE1</accession>
<comment type="caution">
    <text evidence="2">The sequence shown here is derived from an EMBL/GenBank/DDBJ whole genome shotgun (WGS) entry which is preliminary data.</text>
</comment>
<feature type="transmembrane region" description="Helical" evidence="1">
    <location>
        <begin position="103"/>
        <end position="120"/>
    </location>
</feature>
<dbReference type="RefSeq" id="WP_377185748.1">
    <property type="nucleotide sequence ID" value="NZ_JBHUOG010000002.1"/>
</dbReference>
<feature type="transmembrane region" description="Helical" evidence="1">
    <location>
        <begin position="177"/>
        <end position="196"/>
    </location>
</feature>
<evidence type="ECO:0000313" key="2">
    <source>
        <dbReference type="EMBL" id="MFD2795555.1"/>
    </source>
</evidence>
<feature type="transmembrane region" description="Helical" evidence="1">
    <location>
        <begin position="30"/>
        <end position="49"/>
    </location>
</feature>
<gene>
    <name evidence="2" type="ORF">ACFS27_18495</name>
</gene>
<keyword evidence="1" id="KW-1133">Transmembrane helix</keyword>
<feature type="transmembrane region" description="Helical" evidence="1">
    <location>
        <begin position="70"/>
        <end position="97"/>
    </location>
</feature>
<feature type="transmembrane region" description="Helical" evidence="1">
    <location>
        <begin position="232"/>
        <end position="252"/>
    </location>
</feature>
<keyword evidence="1" id="KW-0812">Transmembrane</keyword>
<reference evidence="3" key="1">
    <citation type="journal article" date="2019" name="Int. J. Syst. Evol. Microbiol.">
        <title>The Global Catalogue of Microorganisms (GCM) 10K type strain sequencing project: providing services to taxonomists for standard genome sequencing and annotation.</title>
        <authorList>
            <consortium name="The Broad Institute Genomics Platform"/>
            <consortium name="The Broad Institute Genome Sequencing Center for Infectious Disease"/>
            <person name="Wu L."/>
            <person name="Ma J."/>
        </authorList>
    </citation>
    <scope>NUCLEOTIDE SEQUENCE [LARGE SCALE GENOMIC DNA]</scope>
    <source>
        <strain evidence="3">CCM 7044</strain>
    </source>
</reference>
<keyword evidence="1" id="KW-0472">Membrane</keyword>
<keyword evidence="3" id="KW-1185">Reference proteome</keyword>
<evidence type="ECO:0000256" key="1">
    <source>
        <dbReference type="SAM" id="Phobius"/>
    </source>
</evidence>
<proteinExistence type="predicted"/>
<feature type="transmembrane region" description="Helical" evidence="1">
    <location>
        <begin position="151"/>
        <end position="170"/>
    </location>
</feature>
<feature type="transmembrane region" description="Helical" evidence="1">
    <location>
        <begin position="202"/>
        <end position="220"/>
    </location>
</feature>
<dbReference type="Proteomes" id="UP001597479">
    <property type="component" value="Unassembled WGS sequence"/>
</dbReference>
<protein>
    <submittedName>
        <fullName evidence="2">Uncharacterized protein</fullName>
    </submittedName>
</protein>
<sequence length="255" mass="26547">MRIFPRTTATTARRAPLLPVEPFDIFPGRWVGGVAMVVGPLLLLGGALLRVRFDFFFPTQLAAFDHHPGLIATSYALFAAGHLLLWPAVVLLAGRVAARSPGWGLWGGALVLSGTVARVFHAGMDHMAFRFADAAGVSVATEAVSATYGSFQIFSALNLPILVGWLVLAVGTWRTRVLGPVGALALALTSALPLGLLKGTTVLSLVALAGLAGALVPLGLRELLRPPRPRAAVALRWAALAVLVLGVLFAAGQAG</sequence>